<evidence type="ECO:0000256" key="1">
    <source>
        <dbReference type="SAM" id="Phobius"/>
    </source>
</evidence>
<evidence type="ECO:0000313" key="2">
    <source>
        <dbReference type="EMBL" id="KAB5608197.1"/>
    </source>
</evidence>
<dbReference type="EMBL" id="RQSP01000004">
    <property type="protein sequence ID" value="KAB5608197.1"/>
    <property type="molecule type" value="Genomic_DNA"/>
</dbReference>
<name>A0A5N5RLM9_9BIFI</name>
<reference evidence="2 3" key="1">
    <citation type="journal article" date="2019" name="Int. J. Syst. Evol. Microbiol.">
        <title>Bifidobacterium jacchi sp. nov., isolated from the faeces of a baby common marmoset (Callithrix jacchus).</title>
        <authorList>
            <person name="Modesto M."/>
            <person name="Watanabe K."/>
            <person name="Arita M."/>
            <person name="Satti M."/>
            <person name="Oki K."/>
            <person name="Sciavilla P."/>
            <person name="Patavino C."/>
            <person name="Camma C."/>
            <person name="Michelini S."/>
            <person name="Sgorbati B."/>
            <person name="Mattarelli P."/>
        </authorList>
    </citation>
    <scope>NUCLEOTIDE SEQUENCE [LARGE SCALE GENOMIC DNA]</scope>
    <source>
        <strain evidence="2 3">MRM 9.3</strain>
    </source>
</reference>
<keyword evidence="1" id="KW-0472">Membrane</keyword>
<keyword evidence="1" id="KW-1133">Transmembrane helix</keyword>
<protein>
    <recommendedName>
        <fullName evidence="4">Pilus assembly protein TadE</fullName>
    </recommendedName>
</protein>
<feature type="transmembrane region" description="Helical" evidence="1">
    <location>
        <begin position="20"/>
        <end position="38"/>
    </location>
</feature>
<evidence type="ECO:0008006" key="4">
    <source>
        <dbReference type="Google" id="ProtNLM"/>
    </source>
</evidence>
<proteinExistence type="predicted"/>
<keyword evidence="1" id="KW-0812">Transmembrane</keyword>
<keyword evidence="3" id="KW-1185">Reference proteome</keyword>
<comment type="caution">
    <text evidence="2">The sequence shown here is derived from an EMBL/GenBank/DDBJ whole genome shotgun (WGS) entry which is preliminary data.</text>
</comment>
<accession>A0A5N5RLM9</accession>
<dbReference type="AlphaFoldDB" id="A0A5N5RLM9"/>
<gene>
    <name evidence="2" type="ORF">EHS19_02235</name>
</gene>
<organism evidence="2 3">
    <name type="scientific">Bifidobacterium jacchi</name>
    <dbReference type="NCBI Taxonomy" id="2490545"/>
    <lineage>
        <taxon>Bacteria</taxon>
        <taxon>Bacillati</taxon>
        <taxon>Actinomycetota</taxon>
        <taxon>Actinomycetes</taxon>
        <taxon>Bifidobacteriales</taxon>
        <taxon>Bifidobacteriaceae</taxon>
        <taxon>Bifidobacterium</taxon>
    </lineage>
</organism>
<evidence type="ECO:0000313" key="3">
    <source>
        <dbReference type="Proteomes" id="UP000326336"/>
    </source>
</evidence>
<dbReference type="OrthoDB" id="3233973at2"/>
<dbReference type="Proteomes" id="UP000326336">
    <property type="component" value="Unassembled WGS sequence"/>
</dbReference>
<sequence>MHLRDRGFDACDEGAATAEFAVLLPVVVAVAALLLGLTRATVVTMNCHRAAAVVVRAETLQSGGDTSGGNASDAVTSMVGSDASVTVHQRDGVVTAFVRCPVMPDPLSILPVSVTATASGVLP</sequence>